<comment type="cofactor">
    <cofactor evidence="15">
        <name>Mg(2+)</name>
        <dbReference type="ChEBI" id="CHEBI:18420"/>
    </cofactor>
    <text evidence="15">Binds 2 magnesium ions per tetramer.</text>
</comment>
<dbReference type="InterPro" id="IPR005146">
    <property type="entry name" value="B3/B4_tRNA-bd"/>
</dbReference>
<gene>
    <name evidence="15 20" type="primary">pheT</name>
    <name evidence="20" type="ORF">G3KMM_00456</name>
</gene>
<dbReference type="CDD" id="cd02796">
    <property type="entry name" value="tRNA_bind_bactPheRS"/>
    <property type="match status" value="1"/>
</dbReference>
<feature type="binding site" evidence="15">
    <location>
        <position position="506"/>
    </location>
    <ligand>
        <name>Mg(2+)</name>
        <dbReference type="ChEBI" id="CHEBI:18420"/>
        <note>shared with alpha subunit</note>
    </ligand>
</feature>
<dbReference type="RefSeq" id="WP_129605048.1">
    <property type="nucleotide sequence ID" value="NZ_PRLL01000018.1"/>
</dbReference>
<dbReference type="EMBL" id="PRLL01000018">
    <property type="protein sequence ID" value="RYC73309.1"/>
    <property type="molecule type" value="Genomic_DNA"/>
</dbReference>
<accession>A0ABY0FJL5</accession>
<dbReference type="SUPFAM" id="SSF46955">
    <property type="entry name" value="Putative DNA-binding domain"/>
    <property type="match status" value="1"/>
</dbReference>
<dbReference type="PANTHER" id="PTHR10947:SF0">
    <property type="entry name" value="PHENYLALANINE--TRNA LIGASE BETA SUBUNIT"/>
    <property type="match status" value="1"/>
</dbReference>
<comment type="subcellular location">
    <subcellularLocation>
        <location evidence="1 15">Cytoplasm</location>
    </subcellularLocation>
</comment>
<feature type="binding site" evidence="15">
    <location>
        <position position="500"/>
    </location>
    <ligand>
        <name>Mg(2+)</name>
        <dbReference type="ChEBI" id="CHEBI:18420"/>
        <note>shared with alpha subunit</note>
    </ligand>
</feature>
<keyword evidence="9 15" id="KW-0067">ATP-binding</keyword>
<dbReference type="Pfam" id="PF17759">
    <property type="entry name" value="tRNA_synthFbeta"/>
    <property type="match status" value="1"/>
</dbReference>
<dbReference type="InterPro" id="IPR020825">
    <property type="entry name" value="Phe-tRNA_synthase-like_B3/B4"/>
</dbReference>
<reference evidence="20 21" key="2">
    <citation type="journal article" date="2020" name="Cell Rep.">
        <title>Acquisition and Adaptation of Ultra-small Parasitic Reduced Genome Bacteria to Mammalian Hosts.</title>
        <authorList>
            <person name="McLean J.S."/>
            <person name="Bor B."/>
            <person name="Kerns K.A."/>
            <person name="Liu Q."/>
            <person name="To T.T."/>
            <person name="Solden L."/>
            <person name="Hendrickson E.L."/>
            <person name="Wrighton K."/>
            <person name="Shi W."/>
            <person name="He X."/>
        </authorList>
    </citation>
    <scope>NUCLEOTIDE SEQUENCE [LARGE SCALE GENOMIC DNA]</scope>
    <source>
        <strain evidence="20 21">TM7_KMM_G3_1_HOT_351</strain>
    </source>
</reference>
<dbReference type="InterPro" id="IPR036690">
    <property type="entry name" value="Fdx_antiC-bd_sf"/>
</dbReference>
<keyword evidence="6 15" id="KW-0436">Ligase</keyword>
<dbReference type="PROSITE" id="PS51483">
    <property type="entry name" value="B5"/>
    <property type="match status" value="1"/>
</dbReference>
<feature type="domain" description="FDX-ACB" evidence="18">
    <location>
        <begin position="739"/>
        <end position="832"/>
    </location>
</feature>
<dbReference type="PANTHER" id="PTHR10947">
    <property type="entry name" value="PHENYLALANYL-TRNA SYNTHETASE BETA CHAIN AND LEUCINE-RICH REPEAT-CONTAINING PROTEIN 47"/>
    <property type="match status" value="1"/>
</dbReference>
<dbReference type="InterPro" id="IPR012340">
    <property type="entry name" value="NA-bd_OB-fold"/>
</dbReference>
<dbReference type="PROSITE" id="PS51447">
    <property type="entry name" value="FDX_ACB"/>
    <property type="match status" value="1"/>
</dbReference>
<evidence type="ECO:0000256" key="14">
    <source>
        <dbReference type="ARBA" id="ARBA00049255"/>
    </source>
</evidence>
<feature type="binding site" evidence="15">
    <location>
        <position position="510"/>
    </location>
    <ligand>
        <name>Mg(2+)</name>
        <dbReference type="ChEBI" id="CHEBI:18420"/>
        <note>shared with alpha subunit</note>
    </ligand>
</feature>
<dbReference type="EC" id="6.1.1.20" evidence="15"/>
<reference evidence="20 21" key="1">
    <citation type="journal article" date="2018" name="bioRxiv">
        <title>Evidence of independent acquisition and adaption of ultra-small bacteria to human hosts across the highly diverse yet reduced genomes of the phylum Saccharibacteria.</title>
        <authorList>
            <person name="McLean J.S."/>
            <person name="Bor B."/>
            <person name="To T.T."/>
            <person name="Liu Q."/>
            <person name="Kearns K.A."/>
            <person name="Solden L.M."/>
            <person name="Wrighton K.C."/>
            <person name="He X."/>
            <person name="Shi W."/>
        </authorList>
    </citation>
    <scope>NUCLEOTIDE SEQUENCE [LARGE SCALE GENOMIC DNA]</scope>
    <source>
        <strain evidence="20 21">TM7_KMM_G3_1_HOT_351</strain>
    </source>
</reference>
<dbReference type="Proteomes" id="UP001191004">
    <property type="component" value="Unassembled WGS sequence"/>
</dbReference>
<dbReference type="InterPro" id="IPR005121">
    <property type="entry name" value="Fdx_antiC-bd"/>
</dbReference>
<dbReference type="Pfam" id="PF03483">
    <property type="entry name" value="B3_4"/>
    <property type="match status" value="1"/>
</dbReference>
<evidence type="ECO:0000256" key="9">
    <source>
        <dbReference type="ARBA" id="ARBA00022840"/>
    </source>
</evidence>
<dbReference type="SUPFAM" id="SSF55681">
    <property type="entry name" value="Class II aaRS and biotin synthetases"/>
    <property type="match status" value="1"/>
</dbReference>
<keyword evidence="4 15" id="KW-0963">Cytoplasm</keyword>
<protein>
    <recommendedName>
        <fullName evidence="15">Phenylalanine--tRNA ligase beta subunit</fullName>
        <ecNumber evidence="15">6.1.1.20</ecNumber>
    </recommendedName>
    <alternativeName>
        <fullName evidence="15">Phenylalanyl-tRNA synthetase beta subunit</fullName>
        <shortName evidence="15">PheRS</shortName>
    </alternativeName>
</protein>
<dbReference type="SMART" id="SM00873">
    <property type="entry name" value="B3_4"/>
    <property type="match status" value="1"/>
</dbReference>
<dbReference type="InterPro" id="IPR002547">
    <property type="entry name" value="tRNA-bd_dom"/>
</dbReference>
<evidence type="ECO:0000256" key="7">
    <source>
        <dbReference type="ARBA" id="ARBA00022723"/>
    </source>
</evidence>
<keyword evidence="10 15" id="KW-0460">Magnesium</keyword>
<dbReference type="Gene3D" id="3.30.70.380">
    <property type="entry name" value="Ferrodoxin-fold anticodon-binding domain"/>
    <property type="match status" value="1"/>
</dbReference>
<dbReference type="InterPro" id="IPR033714">
    <property type="entry name" value="tRNA_bind_bactPheRS"/>
</dbReference>
<evidence type="ECO:0000313" key="20">
    <source>
        <dbReference type="EMBL" id="RYC73309.1"/>
    </source>
</evidence>
<evidence type="ECO:0000256" key="2">
    <source>
        <dbReference type="ARBA" id="ARBA00008653"/>
    </source>
</evidence>
<dbReference type="Gene3D" id="3.30.56.10">
    <property type="match status" value="2"/>
</dbReference>
<evidence type="ECO:0000256" key="3">
    <source>
        <dbReference type="ARBA" id="ARBA00011209"/>
    </source>
</evidence>
<evidence type="ECO:0000256" key="10">
    <source>
        <dbReference type="ARBA" id="ARBA00022842"/>
    </source>
</evidence>
<keyword evidence="5 16" id="KW-0820">tRNA-binding</keyword>
<feature type="domain" description="TRNA-binding" evidence="17">
    <location>
        <begin position="41"/>
        <end position="164"/>
    </location>
</feature>
<evidence type="ECO:0000259" key="17">
    <source>
        <dbReference type="PROSITE" id="PS50886"/>
    </source>
</evidence>
<comment type="subunit">
    <text evidence="3 15">Tetramer of two alpha and two beta subunits.</text>
</comment>
<dbReference type="Pfam" id="PF03484">
    <property type="entry name" value="B5"/>
    <property type="match status" value="1"/>
</dbReference>
<dbReference type="Pfam" id="PF03147">
    <property type="entry name" value="FDX-ACB"/>
    <property type="match status" value="1"/>
</dbReference>
<dbReference type="PROSITE" id="PS50886">
    <property type="entry name" value="TRBD"/>
    <property type="match status" value="1"/>
</dbReference>
<keyword evidence="11 16" id="KW-0694">RNA-binding</keyword>
<dbReference type="Gene3D" id="3.50.40.10">
    <property type="entry name" value="Phenylalanyl-trna Synthetase, Chain B, domain 3"/>
    <property type="match status" value="1"/>
</dbReference>
<evidence type="ECO:0000256" key="8">
    <source>
        <dbReference type="ARBA" id="ARBA00022741"/>
    </source>
</evidence>
<evidence type="ECO:0000256" key="1">
    <source>
        <dbReference type="ARBA" id="ARBA00004496"/>
    </source>
</evidence>
<dbReference type="Pfam" id="PF01588">
    <property type="entry name" value="tRNA_bind"/>
    <property type="match status" value="1"/>
</dbReference>
<evidence type="ECO:0000313" key="21">
    <source>
        <dbReference type="Proteomes" id="UP001191004"/>
    </source>
</evidence>
<evidence type="ECO:0000256" key="6">
    <source>
        <dbReference type="ARBA" id="ARBA00022598"/>
    </source>
</evidence>
<dbReference type="InterPro" id="IPR041616">
    <property type="entry name" value="PheRS_beta_core"/>
</dbReference>
<sequence>MLISLNALKRYVKIPDSLSTEDLMKLIGSRLVEVEGTESLAEKYQNIYVAKVVSCTDIPDTHLHLCEVDAGPLNQEFGKLENGLIQVVCGAPNVRAGLSVVWLAPGAIVPTTYGTENFQLSVRKLRGYESYGMIAGADELGFGTDHKYIAELAPDLAEPGTPIIEALDLDDLIIDIENKSLTHRPDTFGLIGFAREVAGILGQPFKNPAIFDGDLATQSDFIRSNPNNTSDIKSPVIEIQDQLLCPRYSCVIVDQTQLKFDQDSADFGRTLTQDGVLLYKSGMRPVSPIVDATNLTMLETGQPLHAFDYDKFIAIGGTDSPKIIVRAAREGEKITLIDDTEIELNPNDIVITSNDIPVALAGAMGGKNTEIDTNTKRILIESATFSLYNLRKTQMAHGIFSEAITRFTKGQPIFGTVPALKSCLEKLGTKDTSNLIFADCLAQSPAQQIIKLDLNDLNQTLGSNFTLEQVKQTLASVGFMVDILSDNQSLNVTTPLWRTDIHIKEDLYEEVGRLNGFDNIPQTLPLRSFKGSPKNQLFALKSEIRNILSDQQGANELLTYSFVSQNLQQKVGEDIADSYEISNSISPELQCFRQSITPSLLEKVYENQKAGYKDFILYEMNQVAKRSFGFLADQTPKLESHLSICLEGDFYRIKELCLALGARLGLEFKFVEYQEQQYPYFEPLHSVRIQLGQEMIGCLGEVKHSVLKKLKLKEVSALELNLESLLNAPRILRGTQKISRFPSVSRDLTVKTPDTVSYATLEQEIARALAQDSLIHTLEPVSIYRPSENDTTRNCSFHLSFASTVKTMSADEISAIMKQIEQNITALGAEII</sequence>
<keyword evidence="13 15" id="KW-0030">Aminoacyl-tRNA synthetase</keyword>
<comment type="similarity">
    <text evidence="2 15">Belongs to the phenylalanyl-tRNA synthetase beta subunit family. Type 1 subfamily.</text>
</comment>
<keyword evidence="8 15" id="KW-0547">Nucleotide-binding</keyword>
<keyword evidence="7 15" id="KW-0479">Metal-binding</keyword>
<dbReference type="HAMAP" id="MF_00283">
    <property type="entry name" value="Phe_tRNA_synth_beta1"/>
    <property type="match status" value="1"/>
</dbReference>
<organism evidence="20 21">
    <name type="scientific">Candidatus Nanosyncoccus nanoralicus</name>
    <dbReference type="NCBI Taxonomy" id="2171996"/>
    <lineage>
        <taxon>Bacteria</taxon>
        <taxon>Candidatus Saccharimonadota</taxon>
        <taxon>Candidatus Nanosyncoccalia</taxon>
        <taxon>Candidatus Nanosyncoccales</taxon>
        <taxon>Candidatus Nanosyncoccaceae</taxon>
        <taxon>Candidatus Nanosyncoccus</taxon>
    </lineage>
</organism>
<dbReference type="SMART" id="SM00896">
    <property type="entry name" value="FDX-ACB"/>
    <property type="match status" value="1"/>
</dbReference>
<dbReference type="SUPFAM" id="SSF56037">
    <property type="entry name" value="PheT/TilS domain"/>
    <property type="match status" value="1"/>
</dbReference>
<proteinExistence type="inferred from homology"/>
<dbReference type="NCBIfam" id="TIGR00472">
    <property type="entry name" value="pheT_bact"/>
    <property type="match status" value="1"/>
</dbReference>
<keyword evidence="12 15" id="KW-0648">Protein biosynthesis</keyword>
<dbReference type="InterPro" id="IPR045060">
    <property type="entry name" value="Phe-tRNA-ligase_IIc_bsu"/>
</dbReference>
<dbReference type="Gene3D" id="3.30.930.10">
    <property type="entry name" value="Bira Bifunctional Protein, Domain 2"/>
    <property type="match status" value="1"/>
</dbReference>
<evidence type="ECO:0000256" key="11">
    <source>
        <dbReference type="ARBA" id="ARBA00022884"/>
    </source>
</evidence>
<evidence type="ECO:0000256" key="15">
    <source>
        <dbReference type="HAMAP-Rule" id="MF_00283"/>
    </source>
</evidence>
<dbReference type="SUPFAM" id="SSF54991">
    <property type="entry name" value="Anticodon-binding domain of PheRS"/>
    <property type="match status" value="1"/>
</dbReference>
<evidence type="ECO:0000259" key="18">
    <source>
        <dbReference type="PROSITE" id="PS51447"/>
    </source>
</evidence>
<dbReference type="InterPro" id="IPR005147">
    <property type="entry name" value="tRNA_synthase_B5-dom"/>
</dbReference>
<evidence type="ECO:0000256" key="4">
    <source>
        <dbReference type="ARBA" id="ARBA00022490"/>
    </source>
</evidence>
<name>A0ABY0FJL5_9BACT</name>
<evidence type="ECO:0000256" key="5">
    <source>
        <dbReference type="ARBA" id="ARBA00022555"/>
    </source>
</evidence>
<comment type="caution">
    <text evidence="20">The sequence shown here is derived from an EMBL/GenBank/DDBJ whole genome shotgun (WGS) entry which is preliminary data.</text>
</comment>
<evidence type="ECO:0000259" key="19">
    <source>
        <dbReference type="PROSITE" id="PS51483"/>
    </source>
</evidence>
<evidence type="ECO:0000256" key="16">
    <source>
        <dbReference type="PROSITE-ProRule" id="PRU00209"/>
    </source>
</evidence>
<comment type="catalytic activity">
    <reaction evidence="14 15">
        <text>tRNA(Phe) + L-phenylalanine + ATP = L-phenylalanyl-tRNA(Phe) + AMP + diphosphate + H(+)</text>
        <dbReference type="Rhea" id="RHEA:19413"/>
        <dbReference type="Rhea" id="RHEA-COMP:9668"/>
        <dbReference type="Rhea" id="RHEA-COMP:9699"/>
        <dbReference type="ChEBI" id="CHEBI:15378"/>
        <dbReference type="ChEBI" id="CHEBI:30616"/>
        <dbReference type="ChEBI" id="CHEBI:33019"/>
        <dbReference type="ChEBI" id="CHEBI:58095"/>
        <dbReference type="ChEBI" id="CHEBI:78442"/>
        <dbReference type="ChEBI" id="CHEBI:78531"/>
        <dbReference type="ChEBI" id="CHEBI:456215"/>
        <dbReference type="EC" id="6.1.1.20"/>
    </reaction>
</comment>
<feature type="domain" description="B5" evidence="19">
    <location>
        <begin position="445"/>
        <end position="522"/>
    </location>
</feature>
<evidence type="ECO:0000256" key="13">
    <source>
        <dbReference type="ARBA" id="ARBA00023146"/>
    </source>
</evidence>
<dbReference type="InterPro" id="IPR004532">
    <property type="entry name" value="Phe-tRNA-ligase_IIc_bsu_bact"/>
</dbReference>
<dbReference type="InterPro" id="IPR045864">
    <property type="entry name" value="aa-tRNA-synth_II/BPL/LPL"/>
</dbReference>
<dbReference type="InterPro" id="IPR009061">
    <property type="entry name" value="DNA-bd_dom_put_sf"/>
</dbReference>
<dbReference type="SMART" id="SM00874">
    <property type="entry name" value="B5"/>
    <property type="match status" value="1"/>
</dbReference>
<dbReference type="GO" id="GO:0004826">
    <property type="term" value="F:phenylalanine-tRNA ligase activity"/>
    <property type="evidence" value="ECO:0007669"/>
    <property type="project" value="UniProtKB-EC"/>
</dbReference>
<keyword evidence="21" id="KW-1185">Reference proteome</keyword>
<evidence type="ECO:0000256" key="12">
    <source>
        <dbReference type="ARBA" id="ARBA00022917"/>
    </source>
</evidence>
<feature type="binding site" evidence="15">
    <location>
        <position position="509"/>
    </location>
    <ligand>
        <name>Mg(2+)</name>
        <dbReference type="ChEBI" id="CHEBI:18420"/>
        <note>shared with alpha subunit</note>
    </ligand>
</feature>
<dbReference type="Gene3D" id="2.40.50.140">
    <property type="entry name" value="Nucleic acid-binding proteins"/>
    <property type="match status" value="1"/>
</dbReference>
<dbReference type="SUPFAM" id="SSF50249">
    <property type="entry name" value="Nucleic acid-binding proteins"/>
    <property type="match status" value="1"/>
</dbReference>